<comment type="similarity">
    <text evidence="1">Belongs to the myoviridae tail sheath protein family.</text>
</comment>
<comment type="caution">
    <text evidence="4">The sequence shown here is derived from an EMBL/GenBank/DDBJ whole genome shotgun (WGS) entry which is preliminary data.</text>
</comment>
<organism evidence="4 5">
    <name type="scientific">Kineothrix alysoides</name>
    <dbReference type="NCBI Taxonomy" id="1469948"/>
    <lineage>
        <taxon>Bacteria</taxon>
        <taxon>Bacillati</taxon>
        <taxon>Bacillota</taxon>
        <taxon>Clostridia</taxon>
        <taxon>Lachnospirales</taxon>
        <taxon>Lachnospiraceae</taxon>
        <taxon>Kineothrix</taxon>
    </lineage>
</organism>
<protein>
    <recommendedName>
        <fullName evidence="6">Tail sheath protein C-terminal domain-containing protein</fullName>
    </recommendedName>
</protein>
<gene>
    <name evidence="4" type="ORF">EDD76_116101</name>
</gene>
<proteinExistence type="inferred from homology"/>
<dbReference type="InterPro" id="IPR052042">
    <property type="entry name" value="Tail_sheath_structural"/>
</dbReference>
<evidence type="ECO:0008006" key="6">
    <source>
        <dbReference type="Google" id="ProtNLM"/>
    </source>
</evidence>
<dbReference type="InterPro" id="IPR020287">
    <property type="entry name" value="Tail_sheath_C"/>
</dbReference>
<evidence type="ECO:0000313" key="5">
    <source>
        <dbReference type="Proteomes" id="UP000295718"/>
    </source>
</evidence>
<sequence length="513" mass="56088">MPDTVSGIGKIMSEYLSPGVYVEEFDSGPMPIEGVSTSITGFIGLAERGPVGGLPVPVSCFGEFRTIFGYYLPENQFGPYCYLAYAVEHYFANGGSRCYISRVVPEDAKMASCILEGGQMRLTAKAPGAWGNKLSVSFKPSAPDKFDITIRSMDIYMEEVISAVSFNPDDSDYIANKLTKSKLVSIEVNTCDTKAPSCLSPAGVGAGEFYSVTLSEGSDGSVDAVNAKVFTGKCQEFGKRTGLQAFLDNKDVSIIAIPGITDVEVQKDLIAHCDKLGNRFAVLDLPQGKNSVADVQSHREIFNSPNAAFYHPWIEISDPLMKRSIFVPPSGAVAGIYSRTDDERGVHKAPANEVVRGCTGVEYMYSQEEQDRINPGGINLIRVFPGMGIRVWGARTCSSDSVWKYVNVRRLFIFLEESIRQSITWAIFEQNNQILWARMTITIGNFLTSAWRSGMLAGVIPDEAFFIKADKSTMTSDDIDNGRFICLIGVAVAKPAEFITFTIVQKTGTNDIK</sequence>
<feature type="domain" description="Tail sheath protein subtilisin-like" evidence="2">
    <location>
        <begin position="246"/>
        <end position="397"/>
    </location>
</feature>
<dbReference type="EMBL" id="SLUO01000016">
    <property type="protein sequence ID" value="TCL55261.1"/>
    <property type="molecule type" value="Genomic_DNA"/>
</dbReference>
<dbReference type="RefSeq" id="WP_242843331.1">
    <property type="nucleotide sequence ID" value="NZ_JPNB01000002.1"/>
</dbReference>
<evidence type="ECO:0000259" key="2">
    <source>
        <dbReference type="Pfam" id="PF04984"/>
    </source>
</evidence>
<evidence type="ECO:0000259" key="3">
    <source>
        <dbReference type="Pfam" id="PF17482"/>
    </source>
</evidence>
<evidence type="ECO:0000313" key="4">
    <source>
        <dbReference type="EMBL" id="TCL55261.1"/>
    </source>
</evidence>
<dbReference type="Gene3D" id="3.40.50.11780">
    <property type="match status" value="2"/>
</dbReference>
<evidence type="ECO:0000256" key="1">
    <source>
        <dbReference type="ARBA" id="ARBA00008005"/>
    </source>
</evidence>
<dbReference type="InterPro" id="IPR035089">
    <property type="entry name" value="Phage_sheath_subtilisin"/>
</dbReference>
<dbReference type="AlphaFoldDB" id="A0A4R1QQL4"/>
<feature type="domain" description="Tail sheath protein C-terminal" evidence="3">
    <location>
        <begin position="398"/>
        <end position="505"/>
    </location>
</feature>
<accession>A0A4R1QQL4</accession>
<dbReference type="Proteomes" id="UP000295718">
    <property type="component" value="Unassembled WGS sequence"/>
</dbReference>
<dbReference type="STRING" id="1469948.GCA_000732725_03456"/>
<dbReference type="PANTHER" id="PTHR35861">
    <property type="match status" value="1"/>
</dbReference>
<reference evidence="4 5" key="1">
    <citation type="submission" date="2019-03" db="EMBL/GenBank/DDBJ databases">
        <title>Genomic Encyclopedia of Type Strains, Phase IV (KMG-IV): sequencing the most valuable type-strain genomes for metagenomic binning, comparative biology and taxonomic classification.</title>
        <authorList>
            <person name="Goeker M."/>
        </authorList>
    </citation>
    <scope>NUCLEOTIDE SEQUENCE [LARGE SCALE GENOMIC DNA]</scope>
    <source>
        <strain evidence="4 5">DSM 100556</strain>
    </source>
</reference>
<dbReference type="PANTHER" id="PTHR35861:SF1">
    <property type="entry name" value="PHAGE TAIL SHEATH PROTEIN"/>
    <property type="match status" value="1"/>
</dbReference>
<name>A0A4R1QQL4_9FIRM</name>
<dbReference type="Pfam" id="PF17482">
    <property type="entry name" value="Phage_sheath_1C"/>
    <property type="match status" value="1"/>
</dbReference>
<keyword evidence="5" id="KW-1185">Reference proteome</keyword>
<dbReference type="Pfam" id="PF04984">
    <property type="entry name" value="Phage_sheath_1"/>
    <property type="match status" value="1"/>
</dbReference>